<evidence type="ECO:0000313" key="1">
    <source>
        <dbReference type="EMBL" id="GFU10730.1"/>
    </source>
</evidence>
<sequence>MHHDAVNKSEKLAQLIGSDGFDDVTHEEFNEVIDIHSQPLTDEDLFRAGEVCRRNRGRGSASRRVGRTHVNSKRKLNYGSLTWFVHYSSQMQFIHPCQHTEPFLPL</sequence>
<proteinExistence type="predicted"/>
<dbReference type="Proteomes" id="UP000887013">
    <property type="component" value="Unassembled WGS sequence"/>
</dbReference>
<dbReference type="EMBL" id="BMAW01078377">
    <property type="protein sequence ID" value="GFU10730.1"/>
    <property type="molecule type" value="Genomic_DNA"/>
</dbReference>
<gene>
    <name evidence="1" type="ORF">NPIL_81291</name>
</gene>
<dbReference type="OrthoDB" id="125347at2759"/>
<name>A0A8X6QBV4_NEPPI</name>
<dbReference type="AlphaFoldDB" id="A0A8X6QBV4"/>
<evidence type="ECO:0000313" key="2">
    <source>
        <dbReference type="Proteomes" id="UP000887013"/>
    </source>
</evidence>
<keyword evidence="2" id="KW-1185">Reference proteome</keyword>
<protein>
    <submittedName>
        <fullName evidence="1">Uncharacterized protein</fullName>
    </submittedName>
</protein>
<organism evidence="1 2">
    <name type="scientific">Nephila pilipes</name>
    <name type="common">Giant wood spider</name>
    <name type="synonym">Nephila maculata</name>
    <dbReference type="NCBI Taxonomy" id="299642"/>
    <lineage>
        <taxon>Eukaryota</taxon>
        <taxon>Metazoa</taxon>
        <taxon>Ecdysozoa</taxon>
        <taxon>Arthropoda</taxon>
        <taxon>Chelicerata</taxon>
        <taxon>Arachnida</taxon>
        <taxon>Araneae</taxon>
        <taxon>Araneomorphae</taxon>
        <taxon>Entelegynae</taxon>
        <taxon>Araneoidea</taxon>
        <taxon>Nephilidae</taxon>
        <taxon>Nephila</taxon>
    </lineage>
</organism>
<accession>A0A8X6QBV4</accession>
<comment type="caution">
    <text evidence="1">The sequence shown here is derived from an EMBL/GenBank/DDBJ whole genome shotgun (WGS) entry which is preliminary data.</text>
</comment>
<reference evidence="1" key="1">
    <citation type="submission" date="2020-08" db="EMBL/GenBank/DDBJ databases">
        <title>Multicomponent nature underlies the extraordinary mechanical properties of spider dragline silk.</title>
        <authorList>
            <person name="Kono N."/>
            <person name="Nakamura H."/>
            <person name="Mori M."/>
            <person name="Yoshida Y."/>
            <person name="Ohtoshi R."/>
            <person name="Malay A.D."/>
            <person name="Moran D.A.P."/>
            <person name="Tomita M."/>
            <person name="Numata K."/>
            <person name="Arakawa K."/>
        </authorList>
    </citation>
    <scope>NUCLEOTIDE SEQUENCE</scope>
</reference>